<evidence type="ECO:0000256" key="4">
    <source>
        <dbReference type="ARBA" id="ARBA00022679"/>
    </source>
</evidence>
<dbReference type="PANTHER" id="PTHR43182">
    <property type="entry name" value="COBALT-PRECORRIN-6B C(15)-METHYLTRANSFERASE (DECARBOXYLATING)"/>
    <property type="match status" value="1"/>
</dbReference>
<comment type="caution">
    <text evidence="7">The sequence shown here is derived from an EMBL/GenBank/DDBJ whole genome shotgun (WGS) entry which is preliminary data.</text>
</comment>
<dbReference type="InterPro" id="IPR029063">
    <property type="entry name" value="SAM-dependent_MTases_sf"/>
</dbReference>
<evidence type="ECO:0000256" key="1">
    <source>
        <dbReference type="ARBA" id="ARBA00004953"/>
    </source>
</evidence>
<dbReference type="InterPro" id="IPR014008">
    <property type="entry name" value="Cbl_synth_MTase_CbiT"/>
</dbReference>
<reference evidence="8" key="1">
    <citation type="journal article" date="2019" name="Int. J. Syst. Evol. Microbiol.">
        <title>The Global Catalogue of Microorganisms (GCM) 10K type strain sequencing project: providing services to taxonomists for standard genome sequencing and annotation.</title>
        <authorList>
            <consortium name="The Broad Institute Genomics Platform"/>
            <consortium name="The Broad Institute Genome Sequencing Center for Infectious Disease"/>
            <person name="Wu L."/>
            <person name="Ma J."/>
        </authorList>
    </citation>
    <scope>NUCLEOTIDE SEQUENCE [LARGE SCALE GENOMIC DNA]</scope>
    <source>
        <strain evidence="8">JCM 16013</strain>
    </source>
</reference>
<dbReference type="InterPro" id="IPR014777">
    <property type="entry name" value="4pyrrole_Mease_sub1"/>
</dbReference>
<keyword evidence="2" id="KW-0169">Cobalamin biosynthesis</keyword>
<keyword evidence="5" id="KW-0949">S-adenosyl-L-methionine</keyword>
<organism evidence="7 8">
    <name type="scientific">Catenulispora subtropica</name>
    <dbReference type="NCBI Taxonomy" id="450798"/>
    <lineage>
        <taxon>Bacteria</taxon>
        <taxon>Bacillati</taxon>
        <taxon>Actinomycetota</taxon>
        <taxon>Actinomycetes</taxon>
        <taxon>Catenulisporales</taxon>
        <taxon>Catenulisporaceae</taxon>
        <taxon>Catenulispora</taxon>
    </lineage>
</organism>
<evidence type="ECO:0000256" key="3">
    <source>
        <dbReference type="ARBA" id="ARBA00022603"/>
    </source>
</evidence>
<dbReference type="Proteomes" id="UP001499854">
    <property type="component" value="Unassembled WGS sequence"/>
</dbReference>
<feature type="domain" description="Tetrapyrrole methylase" evidence="6">
    <location>
        <begin position="12"/>
        <end position="170"/>
    </location>
</feature>
<dbReference type="InterPro" id="IPR006365">
    <property type="entry name" value="Cbl_synth_CobL"/>
</dbReference>
<evidence type="ECO:0000259" key="6">
    <source>
        <dbReference type="Pfam" id="PF00590"/>
    </source>
</evidence>
<dbReference type="NCBIfam" id="TIGR02469">
    <property type="entry name" value="CbiT"/>
    <property type="match status" value="1"/>
</dbReference>
<sequence>MITVIGFDGTPLSEGARAAVDAAELVVGTARILDEVGVPPTAKRHHLVRLDEMLDEIAPYDRVCVLASGDPGFFGIVRTLRERGLDLTVLPAASSVAAAFAAIGMSWDDAVVVSAHGRDLRPVANVCRAFPKVAVLTGPGAGARELGTALPDRTFVVAQRLGHADQRVEILSSHAAAHAEFEDPHVLLCLDESRLTSERGWLAGFQGVPGAWALGESAFAHRDSMITKSEVRALALAKLGPRPGRLVWDIGAGSGSVGVECARFGAAVVAVDHDAASGDRIRANAAAHAVAVEVVVADAPSALDSLPQPDAVFVGGGGAEVIAACADTPAETVVVALAAIERVPETISVLTKAGRTVDGVLLQSSRLSALPGDTHRFAAANPVFLLWGERR</sequence>
<dbReference type="PIRSF" id="PIRSF036428">
    <property type="entry name" value="CobL"/>
    <property type="match status" value="1"/>
</dbReference>
<gene>
    <name evidence="7" type="ORF">GCM10009838_37590</name>
</gene>
<protein>
    <submittedName>
        <fullName evidence="7">Bifunctional cobalt-precorrin-7 (C(5))-methyltransferase/cobalt-precorrin-6B (C(15))-methyltransferase</fullName>
    </submittedName>
</protein>
<evidence type="ECO:0000313" key="8">
    <source>
        <dbReference type="Proteomes" id="UP001499854"/>
    </source>
</evidence>
<name>A0ABP5D7K3_9ACTN</name>
<keyword evidence="4" id="KW-0808">Transferase</keyword>
<dbReference type="RefSeq" id="WP_425558678.1">
    <property type="nucleotide sequence ID" value="NZ_BAAAQM010000020.1"/>
</dbReference>
<accession>A0ABP5D7K3</accession>
<dbReference type="SUPFAM" id="SSF53790">
    <property type="entry name" value="Tetrapyrrole methylase"/>
    <property type="match status" value="1"/>
</dbReference>
<dbReference type="InterPro" id="IPR000878">
    <property type="entry name" value="4pyrrol_Mease"/>
</dbReference>
<dbReference type="Gene3D" id="3.40.50.150">
    <property type="entry name" value="Vaccinia Virus protein VP39"/>
    <property type="match status" value="1"/>
</dbReference>
<comment type="pathway">
    <text evidence="1">Cofactor biosynthesis; adenosylcobalamin biosynthesis.</text>
</comment>
<dbReference type="InterPro" id="IPR050714">
    <property type="entry name" value="Cobalamin_biosynth_MTase"/>
</dbReference>
<dbReference type="InterPro" id="IPR035996">
    <property type="entry name" value="4pyrrol_Methylase_sf"/>
</dbReference>
<proteinExistence type="predicted"/>
<dbReference type="SUPFAM" id="SSF53335">
    <property type="entry name" value="S-adenosyl-L-methionine-dependent methyltransferases"/>
    <property type="match status" value="1"/>
</dbReference>
<evidence type="ECO:0000256" key="2">
    <source>
        <dbReference type="ARBA" id="ARBA00022573"/>
    </source>
</evidence>
<evidence type="ECO:0000256" key="5">
    <source>
        <dbReference type="ARBA" id="ARBA00022691"/>
    </source>
</evidence>
<evidence type="ECO:0000313" key="7">
    <source>
        <dbReference type="EMBL" id="GAA1974113.1"/>
    </source>
</evidence>
<dbReference type="Pfam" id="PF00590">
    <property type="entry name" value="TP_methylase"/>
    <property type="match status" value="1"/>
</dbReference>
<keyword evidence="3" id="KW-0489">Methyltransferase</keyword>
<dbReference type="EMBL" id="BAAAQM010000020">
    <property type="protein sequence ID" value="GAA1974113.1"/>
    <property type="molecule type" value="Genomic_DNA"/>
</dbReference>
<keyword evidence="8" id="KW-1185">Reference proteome</keyword>
<dbReference type="NCBIfam" id="TIGR02467">
    <property type="entry name" value="CbiE"/>
    <property type="match status" value="1"/>
</dbReference>
<dbReference type="CDD" id="cd11644">
    <property type="entry name" value="Precorrin-6Y-MT"/>
    <property type="match status" value="1"/>
</dbReference>
<dbReference type="InterPro" id="IPR012818">
    <property type="entry name" value="CbiE"/>
</dbReference>
<dbReference type="PANTHER" id="PTHR43182:SF1">
    <property type="entry name" value="COBALT-PRECORRIN-7 C(5)-METHYLTRANSFERASE"/>
    <property type="match status" value="1"/>
</dbReference>
<dbReference type="InterPro" id="IPR014776">
    <property type="entry name" value="4pyrrole_Mease_sub2"/>
</dbReference>
<dbReference type="Gene3D" id="3.40.1010.10">
    <property type="entry name" value="Cobalt-precorrin-4 Transmethylase, Domain 1"/>
    <property type="match status" value="1"/>
</dbReference>
<dbReference type="Gene3D" id="3.30.950.10">
    <property type="entry name" value="Methyltransferase, Cobalt-precorrin-4 Transmethylase, Domain 2"/>
    <property type="match status" value="1"/>
</dbReference>